<evidence type="ECO:0000313" key="3">
    <source>
        <dbReference type="Proteomes" id="UP000608154"/>
    </source>
</evidence>
<dbReference type="PANTHER" id="PTHR36505:SF1">
    <property type="entry name" value="BLR1072 PROTEIN"/>
    <property type="match status" value="1"/>
</dbReference>
<comment type="caution">
    <text evidence="2">The sequence shown here is derived from an EMBL/GenBank/DDBJ whole genome shotgun (WGS) entry which is preliminary data.</text>
</comment>
<proteinExistence type="predicted"/>
<dbReference type="Proteomes" id="UP000608154">
    <property type="component" value="Unassembled WGS sequence"/>
</dbReference>
<reference evidence="2" key="1">
    <citation type="journal article" date="2014" name="Int. J. Syst. Evol. Microbiol.">
        <title>Complete genome sequence of Corynebacterium casei LMG S-19264T (=DSM 44701T), isolated from a smear-ripened cheese.</title>
        <authorList>
            <consortium name="US DOE Joint Genome Institute (JGI-PGF)"/>
            <person name="Walter F."/>
            <person name="Albersmeier A."/>
            <person name="Kalinowski J."/>
            <person name="Ruckert C."/>
        </authorList>
    </citation>
    <scope>NUCLEOTIDE SEQUENCE</scope>
    <source>
        <strain evidence="2">CGMCC 1.15095</strain>
    </source>
</reference>
<feature type="domain" description="PRC-barrel" evidence="1">
    <location>
        <begin position="24"/>
        <end position="96"/>
    </location>
</feature>
<name>A0A916X771_9SPHN</name>
<gene>
    <name evidence="2" type="ORF">GCM10011494_33090</name>
</gene>
<sequence>MGRYDDSYDANRSETDETTNLISSEKVDGTAVYSHDGDKVGHIHHFMVGKRNGHVEYAVMTCGGILGMGEEYRPVPWDALEYDTDLGGYVINIEKERIGQTPSYARDQEPTWDRSWGSTIYSSYGLPY</sequence>
<evidence type="ECO:0000313" key="2">
    <source>
        <dbReference type="EMBL" id="GGC11678.1"/>
    </source>
</evidence>
<dbReference type="Pfam" id="PF05239">
    <property type="entry name" value="PRC"/>
    <property type="match status" value="1"/>
</dbReference>
<dbReference type="EMBL" id="BMHK01000031">
    <property type="protein sequence ID" value="GGC11678.1"/>
    <property type="molecule type" value="Genomic_DNA"/>
</dbReference>
<dbReference type="InterPro" id="IPR011033">
    <property type="entry name" value="PRC_barrel-like_sf"/>
</dbReference>
<reference evidence="2" key="2">
    <citation type="submission" date="2020-09" db="EMBL/GenBank/DDBJ databases">
        <authorList>
            <person name="Sun Q."/>
            <person name="Zhou Y."/>
        </authorList>
    </citation>
    <scope>NUCLEOTIDE SEQUENCE</scope>
    <source>
        <strain evidence="2">CGMCC 1.15095</strain>
    </source>
</reference>
<keyword evidence="3" id="KW-1185">Reference proteome</keyword>
<accession>A0A916X771</accession>
<dbReference type="InterPro" id="IPR027275">
    <property type="entry name" value="PRC-brl_dom"/>
</dbReference>
<dbReference type="PANTHER" id="PTHR36505">
    <property type="entry name" value="BLR1072 PROTEIN"/>
    <property type="match status" value="1"/>
</dbReference>
<dbReference type="Gene3D" id="2.30.30.240">
    <property type="entry name" value="PRC-barrel domain"/>
    <property type="match status" value="1"/>
</dbReference>
<dbReference type="AlphaFoldDB" id="A0A916X771"/>
<evidence type="ECO:0000259" key="1">
    <source>
        <dbReference type="Pfam" id="PF05239"/>
    </source>
</evidence>
<protein>
    <submittedName>
        <fullName evidence="2">Photosystem reaction center subunit H</fullName>
    </submittedName>
</protein>
<dbReference type="RefSeq" id="WP_188772672.1">
    <property type="nucleotide sequence ID" value="NZ_BMHK01000031.1"/>
</dbReference>
<dbReference type="SUPFAM" id="SSF50346">
    <property type="entry name" value="PRC-barrel domain"/>
    <property type="match status" value="1"/>
</dbReference>
<organism evidence="2 3">
    <name type="scientific">Novosphingobium endophyticum</name>
    <dbReference type="NCBI Taxonomy" id="1955250"/>
    <lineage>
        <taxon>Bacteria</taxon>
        <taxon>Pseudomonadati</taxon>
        <taxon>Pseudomonadota</taxon>
        <taxon>Alphaproteobacteria</taxon>
        <taxon>Sphingomonadales</taxon>
        <taxon>Sphingomonadaceae</taxon>
        <taxon>Novosphingobium</taxon>
    </lineage>
</organism>